<sequence>MKNKLRIIRLTAFVLAINITLEAFFPVVAYALTSGPTTPEVYGHQPVDATDNVSLVTGDFNYTIPITSIPEYPMAIGYSSQAGMDQEAGIFGFGINGFTGAIARGMQGLPDDLKGGARNYKYENQPNWSASVEGTFSASLASFDVGVVGGGVGGNVSLLVGYDNYKGLHGAIGAGLGIAAGYSGNGSTGVLNNVLKNITVGIGGNVNSDYGFAVGGGLSFNNMVSLGMSGTSLKSLQPSLSFMGNDMIYDFNENAVSAFSGAPLSNELPPLANVIPTIKSFGASLTVPINPNIDVTGTYTNFDRGTMNSDKNGYGFLYLDEYGNQRGNRDIIADFAIEGEQSYNSGARNNPSYLQRDGFTVSAQGLSGGMQLYQDEYGVVSRNFSRYQDRDLSLKGLMTVRKEVEPWTNITKSSINKQLDILDFLKKSDQEGDKDFDKTIFIEKELKSLKTNDQIFNKPNGKLKFKMRGDLAGEFNLASSNATDFSPNKYDLIHLSGSGGDNRFFFLGEEADMPLYYPNPKQTTYNNFNRSSNKLKTSTQISYYTVKEVLDAHCNSTNCDPAIGGAKYNESFFIHEKLKNVGNKWEDPKLKDKDNYDNHNILDRLKIIQSKGNPENKFYPDNLIADVRVKNVEGLTYVFNLPVFNESSETIQLTGKGKNAPVKGSSTYHSFNQNGRNVDRNKITVKEKYAYPYAWMLTAIVGPDYIDFDKVPGPSDGDLGYWVKFKYVRVAENYKWRMPFSGLSHNPLTLSLVDDDTYSAVAGEKEVYTISEIESSGFISKFQYQKRFDGLDTKDGLLNGSAFNPFSQNAPNEDVIGEKSLFAVTRVELYKKHFEGENSKRRSQDQKRGKLIQATEFKYDYSICPKTPNNLTNYKNFNGNYDVKAQNVSYHINHISNPNAAIGTGKLTLRKVQQKSYEGDDQGVYLPSYQLRYGFDDNPGQPEYNPEYDAKQIDQWGNYSKESKFMGTNLSNVPFYHNYTEINKAQADKNARAFKVSKISMPTGGALSVAFEAKSYSKVQEHTPFIMRHIDSEIGITYGSSGGPNTLFVWVDISDLDEDGGKDLRNLSYDNGAKYSVGDEVYGELTFYESNTTLFPKREDEAYTTPGVFVLHELTNDFKVVNGRKYQKIKLKDKNKPAQIIPFVSEFKRYLFGSSTKMKVVKENSFIGPVNCNNLQRSLDQYNNLEKDGPLDAARKMINNAASYFRSSDNFETQYTDCYGSPWNEVSPNRSFIRTLVHKGKYTGSQVKSITFTDGFSYATSSNGTDKTIRENTYTTNYFYDVNGDGTGKTEGVATLEPGDGPGNVIDNDRKTGIGFMPAPNILYAKTSVETGYAALNSTNGSPVSRKKGKTEYQFFSPKDSEYSFDKNFVAEKTNFDYKPDGRFFLLGIWSWLILKIKIWPFKKKLTIKIPIPLPLKVRWRRADTYDVKSYAYADQTDIYGRLKKVRQLGANGIEVSMEEYKYFGKNEAVKAYNGVSSNGSPVNAFNTTPDDLKLGRTDQTWSEAYYTKESEITLIPWILFLNANTQRHFAYTNMKYTYVPPVLKETVTKYNKEGIVNSLENTAFDHYTGQPIETKTSDSYSNMKINRVVPAYWQYPIMGPASPNSSSDNLNMLTQATATYQYLNTVSVANVISAGITEWSTDGYLMVDGIRNTGKQEFTGSQPGQTEFAYAYSRITSNDLETVYQTNGKTRPNIPLVNESRGNDAVVKNRTIKAPSKVARPIRTFAYETKVKDNGADAGTYTQFSPFVYSSTPVQSNPKWKLLTTSTLFDLNGNVVETKDVLEKYTAAHFGYNFSNSVMKVSNASWHTSLFAGAENTYSSLGATPETFSDDPKLVLESARVVGKCDPVYANKVLTYSSMKNNVNMLRLCFPSTISTNLNTPVARVKVSYIGNNNATLQRSLLISLNNDKKPVIMTDRGEVFNGYYLLPDEAEDSYYNTCYTLIFDGSVLQNFTLDNTFQVPGFYSTVNAHTVGPNCSMPNKSYKLSVTDCILNSHTGNYVFSLEGNDKKGTLFELDFTSNKVPVSERTRKYKASVWVHKSSPAQTALVVQGWDTQLNRYVTIRSVAPSAAYMTAGDWMQLRVEVERNTSLYSKLRFFVENKSSLGTAIYDDFKVMPYQAVSKSFVYDHKTGRVMAELDNENIATFYKYDAKGRLIEVKAEVDQLGPQTIKRYLYNEQKGAN</sequence>
<protein>
    <recommendedName>
        <fullName evidence="3">PA14 domain-containing protein</fullName>
    </recommendedName>
</protein>
<evidence type="ECO:0000313" key="1">
    <source>
        <dbReference type="EMBL" id="KAA9324909.1"/>
    </source>
</evidence>
<keyword evidence="2" id="KW-1185">Reference proteome</keyword>
<reference evidence="1 2" key="1">
    <citation type="submission" date="2019-09" db="EMBL/GenBank/DDBJ databases">
        <title>Genome sequence of Adhaeribacter sp. M2.</title>
        <authorList>
            <person name="Srinivasan S."/>
        </authorList>
    </citation>
    <scope>NUCLEOTIDE SEQUENCE [LARGE SCALE GENOMIC DNA]</scope>
    <source>
        <strain evidence="1 2">M2</strain>
    </source>
</reference>
<accession>A0A5N1II10</accession>
<dbReference type="Proteomes" id="UP000326570">
    <property type="component" value="Unassembled WGS sequence"/>
</dbReference>
<comment type="caution">
    <text evidence="1">The sequence shown here is derived from an EMBL/GenBank/DDBJ whole genome shotgun (WGS) entry which is preliminary data.</text>
</comment>
<organism evidence="1 2">
    <name type="scientific">Adhaeribacter soli</name>
    <dbReference type="NCBI Taxonomy" id="2607655"/>
    <lineage>
        <taxon>Bacteria</taxon>
        <taxon>Pseudomonadati</taxon>
        <taxon>Bacteroidota</taxon>
        <taxon>Cytophagia</taxon>
        <taxon>Cytophagales</taxon>
        <taxon>Hymenobacteraceae</taxon>
        <taxon>Adhaeribacter</taxon>
    </lineage>
</organism>
<evidence type="ECO:0008006" key="3">
    <source>
        <dbReference type="Google" id="ProtNLM"/>
    </source>
</evidence>
<name>A0A5N1II10_9BACT</name>
<dbReference type="EMBL" id="VTWT01000016">
    <property type="protein sequence ID" value="KAA9324909.1"/>
    <property type="molecule type" value="Genomic_DNA"/>
</dbReference>
<dbReference type="RefSeq" id="WP_150906245.1">
    <property type="nucleotide sequence ID" value="NZ_VTWT01000016.1"/>
</dbReference>
<proteinExistence type="predicted"/>
<evidence type="ECO:0000313" key="2">
    <source>
        <dbReference type="Proteomes" id="UP000326570"/>
    </source>
</evidence>
<gene>
    <name evidence="1" type="ORF">F0P94_19480</name>
</gene>